<evidence type="ECO:0000256" key="4">
    <source>
        <dbReference type="ARBA" id="ARBA00022827"/>
    </source>
</evidence>
<keyword evidence="4" id="KW-0274">FAD</keyword>
<dbReference type="OrthoDB" id="3244603at2759"/>
<dbReference type="InterPro" id="IPR036188">
    <property type="entry name" value="FAD/NAD-bd_sf"/>
</dbReference>
<keyword evidence="13" id="KW-0830">Ubiquinone</keyword>
<dbReference type="PRINTS" id="PR00411">
    <property type="entry name" value="PNDRDTASEI"/>
</dbReference>
<evidence type="ECO:0000259" key="11">
    <source>
        <dbReference type="Pfam" id="PF22365"/>
    </source>
</evidence>
<dbReference type="Proteomes" id="UP000220158">
    <property type="component" value="Chromosome 7"/>
</dbReference>
<evidence type="ECO:0000256" key="8">
    <source>
        <dbReference type="ARBA" id="ARBA00047599"/>
    </source>
</evidence>
<comment type="catalytic activity">
    <reaction evidence="9">
        <text>a ubiquinone + NADH + H(+) = a ubiquinol + NAD(+)</text>
        <dbReference type="Rhea" id="RHEA:23152"/>
        <dbReference type="Rhea" id="RHEA-COMP:9565"/>
        <dbReference type="Rhea" id="RHEA-COMP:9566"/>
        <dbReference type="ChEBI" id="CHEBI:15378"/>
        <dbReference type="ChEBI" id="CHEBI:16389"/>
        <dbReference type="ChEBI" id="CHEBI:17976"/>
        <dbReference type="ChEBI" id="CHEBI:57540"/>
        <dbReference type="ChEBI" id="CHEBI:57945"/>
    </reaction>
</comment>
<dbReference type="SUPFAM" id="SSF51905">
    <property type="entry name" value="FAD/NAD(P)-binding domain"/>
    <property type="match status" value="2"/>
</dbReference>
<name>A0A1J1H461_PLARL</name>
<dbReference type="GO" id="GO:0005739">
    <property type="term" value="C:mitochondrion"/>
    <property type="evidence" value="ECO:0007669"/>
    <property type="project" value="TreeGrafter"/>
</dbReference>
<keyword evidence="7" id="KW-0520">NAD</keyword>
<feature type="domain" description="FAD/NAD(P)-binding" evidence="10">
    <location>
        <begin position="39"/>
        <end position="352"/>
    </location>
</feature>
<dbReference type="AlphaFoldDB" id="A0A1J1H461"/>
<dbReference type="InterPro" id="IPR023753">
    <property type="entry name" value="FAD/NAD-binding_dom"/>
</dbReference>
<dbReference type="Pfam" id="PF07992">
    <property type="entry name" value="Pyr_redox_2"/>
    <property type="match status" value="1"/>
</dbReference>
<dbReference type="Pfam" id="PF22365">
    <property type="entry name" value="PfNDH2_hel_ins"/>
    <property type="match status" value="1"/>
</dbReference>
<keyword evidence="14" id="KW-1185">Reference proteome</keyword>
<dbReference type="GeneID" id="39735462"/>
<dbReference type="InterPro" id="IPR045024">
    <property type="entry name" value="NDH-2"/>
</dbReference>
<comment type="catalytic activity">
    <reaction evidence="8">
        <text>a quinone + NADH + H(+) = a quinol + NAD(+)</text>
        <dbReference type="Rhea" id="RHEA:46160"/>
        <dbReference type="ChEBI" id="CHEBI:15378"/>
        <dbReference type="ChEBI" id="CHEBI:24646"/>
        <dbReference type="ChEBI" id="CHEBI:57540"/>
        <dbReference type="ChEBI" id="CHEBI:57945"/>
        <dbReference type="ChEBI" id="CHEBI:132124"/>
        <dbReference type="EC" id="1.6.5.9"/>
    </reaction>
</comment>
<dbReference type="KEGG" id="prel:PRELSG_0712500"/>
<evidence type="ECO:0000256" key="3">
    <source>
        <dbReference type="ARBA" id="ARBA00022630"/>
    </source>
</evidence>
<organism evidence="13 14">
    <name type="scientific">Plasmodium relictum</name>
    <dbReference type="NCBI Taxonomy" id="85471"/>
    <lineage>
        <taxon>Eukaryota</taxon>
        <taxon>Sar</taxon>
        <taxon>Alveolata</taxon>
        <taxon>Apicomplexa</taxon>
        <taxon>Aconoidasida</taxon>
        <taxon>Haemosporida</taxon>
        <taxon>Plasmodiidae</taxon>
        <taxon>Plasmodium</taxon>
        <taxon>Plasmodium (Haemamoeba)</taxon>
    </lineage>
</organism>
<evidence type="ECO:0000256" key="2">
    <source>
        <dbReference type="ARBA" id="ARBA00012637"/>
    </source>
</evidence>
<evidence type="ECO:0000256" key="7">
    <source>
        <dbReference type="ARBA" id="ARBA00023027"/>
    </source>
</evidence>
<protein>
    <recommendedName>
        <fullName evidence="2">NADH:ubiquinone reductase (non-electrogenic)</fullName>
        <ecNumber evidence="2">1.6.5.9</ecNumber>
    </recommendedName>
</protein>
<dbReference type="RefSeq" id="XP_028532368.1">
    <property type="nucleotide sequence ID" value="XM_028675817.1"/>
</dbReference>
<evidence type="ECO:0000256" key="5">
    <source>
        <dbReference type="ARBA" id="ARBA00022946"/>
    </source>
</evidence>
<dbReference type="EC" id="1.6.5.9" evidence="2"/>
<evidence type="ECO:0000259" key="12">
    <source>
        <dbReference type="Pfam" id="PF22366"/>
    </source>
</evidence>
<dbReference type="EMBL" id="LN835302">
    <property type="protein sequence ID" value="CRG99361.1"/>
    <property type="molecule type" value="Genomic_DNA"/>
</dbReference>
<reference evidence="13 14" key="1">
    <citation type="submission" date="2015-04" db="EMBL/GenBank/DDBJ databases">
        <authorList>
            <consortium name="Pathogen Informatics"/>
        </authorList>
    </citation>
    <scope>NUCLEOTIDE SEQUENCE [LARGE SCALE GENOMIC DNA]</scope>
    <source>
        <strain evidence="13 14">SGS1</strain>
    </source>
</reference>
<accession>A0A1J1H461</accession>
<dbReference type="PANTHER" id="PTHR43706:SF47">
    <property type="entry name" value="EXTERNAL NADH-UBIQUINONE OXIDOREDUCTASE 1, MITOCHONDRIAL-RELATED"/>
    <property type="match status" value="1"/>
</dbReference>
<evidence type="ECO:0000256" key="9">
    <source>
        <dbReference type="ARBA" id="ARBA00049010"/>
    </source>
</evidence>
<evidence type="ECO:0000313" key="13">
    <source>
        <dbReference type="EMBL" id="CRG99361.1"/>
    </source>
</evidence>
<keyword evidence="3" id="KW-0285">Flavoprotein</keyword>
<feature type="domain" description="External alternative NADH-ubiquinone oxidoreductase-like C-terminal" evidence="12">
    <location>
        <begin position="465"/>
        <end position="525"/>
    </location>
</feature>
<proteinExistence type="inferred from homology"/>
<keyword evidence="5" id="KW-0809">Transit peptide</keyword>
<dbReference type="OMA" id="QIPAQKD"/>
<sequence>MLVKNGKNGISNLIRKIRSVQENKWNNEIKKINNKNREKVVILGSGWGGIHFLINIDFKKYDVTLVSPRNYFTFTPLLPCLCSGTLSVNVCTESIRNFLKKNGSVGNYLQLKCTDIIYKDNYIKCKDNDNNEMKINYDYLIIAVGAKTNSFNIKGVDKFAFYVKDVDDALRIRRTFLENLEKCSLPNTSNEMKKKLLHVVVVGGGPTGVEVAAEFADFINKEVKKNYEDIFNFISISIIEGGNNLLPTFTKNISDFTKYNFRNLNVNVLTNYYVTEVNENDFYIQSSIDKNDKKNFPYGILIWASGLAQTPLVNDFLKKIPQQINNKILNVDSQLRVIGVEHNNIYAIGDCKKIHPLQLHDYTSEIIDSLNFSKLTSDTLKSKADELSEVFPQVSKLKWDYEKNKKGEMNEQEFHEYLCQIDKNYKSPAPTAQNAKQEAYYLSNVFNNFLTRDNKLIVPSFIEKWKGSLAYIGNHQVVAHLPFYEITGGIFSFTFWRAVYIQLLITWKSRFSFFFDCIRTKFYGRPFIK</sequence>
<comment type="similarity">
    <text evidence="1">Belongs to the NADH dehydrogenase family.</text>
</comment>
<dbReference type="InterPro" id="IPR054585">
    <property type="entry name" value="NDH2-like_C"/>
</dbReference>
<dbReference type="Gene3D" id="3.50.50.100">
    <property type="match status" value="1"/>
</dbReference>
<dbReference type="InterPro" id="IPR054606">
    <property type="entry name" value="NDH2_hel_ins"/>
</dbReference>
<gene>
    <name evidence="13" type="primary">NDH2</name>
    <name evidence="13" type="ORF">PRELSG_0712500</name>
</gene>
<evidence type="ECO:0000259" key="10">
    <source>
        <dbReference type="Pfam" id="PF07992"/>
    </source>
</evidence>
<dbReference type="Pfam" id="PF22366">
    <property type="entry name" value="NDH2_C"/>
    <property type="match status" value="1"/>
</dbReference>
<evidence type="ECO:0000256" key="6">
    <source>
        <dbReference type="ARBA" id="ARBA00023002"/>
    </source>
</evidence>
<dbReference type="GO" id="GO:0120555">
    <property type="term" value="F:NADH dehydrogenase (ubiquinone) (non-electrogenic) activity"/>
    <property type="evidence" value="ECO:0007669"/>
    <property type="project" value="RHEA"/>
</dbReference>
<dbReference type="PRINTS" id="PR00368">
    <property type="entry name" value="FADPNR"/>
</dbReference>
<evidence type="ECO:0000313" key="14">
    <source>
        <dbReference type="Proteomes" id="UP000220158"/>
    </source>
</evidence>
<feature type="domain" description="NADH:ubiquinone reductase helical insertion" evidence="11">
    <location>
        <begin position="361"/>
        <end position="425"/>
    </location>
</feature>
<keyword evidence="6 13" id="KW-0560">Oxidoreductase</keyword>
<dbReference type="PANTHER" id="PTHR43706">
    <property type="entry name" value="NADH DEHYDROGENASE"/>
    <property type="match status" value="1"/>
</dbReference>
<dbReference type="VEuPathDB" id="PlasmoDB:PRELSG_0712500"/>
<evidence type="ECO:0000256" key="1">
    <source>
        <dbReference type="ARBA" id="ARBA00005272"/>
    </source>
</evidence>